<organism evidence="3 4">
    <name type="scientific">Aquincola tertiaricarbonis</name>
    <dbReference type="NCBI Taxonomy" id="391953"/>
    <lineage>
        <taxon>Bacteria</taxon>
        <taxon>Pseudomonadati</taxon>
        <taxon>Pseudomonadota</taxon>
        <taxon>Betaproteobacteria</taxon>
        <taxon>Burkholderiales</taxon>
        <taxon>Sphaerotilaceae</taxon>
        <taxon>Aquincola</taxon>
    </lineage>
</organism>
<protein>
    <recommendedName>
        <fullName evidence="2">Stability determinant domain-containing protein</fullName>
    </recommendedName>
</protein>
<keyword evidence="4" id="KW-1185">Reference proteome</keyword>
<proteinExistence type="predicted"/>
<sequence length="165" mass="17821">MQTSPKTIDHGTLRRLVDAGAHVGAEVVGHGGSWGIVINVGRTSQTLAATRGRPKTFRQFETLAGYLKELGIVEYRVNAAQFDVASAAIAEPDRRSVMASERMKRAHEAAAYDAWFREQVQASIDDPLPSLDDAQARAQMAARRQALLKKAGTPPASKAKGRAAR</sequence>
<dbReference type="Proteomes" id="UP001056201">
    <property type="component" value="Plasmid A"/>
</dbReference>
<evidence type="ECO:0000259" key="2">
    <source>
        <dbReference type="Pfam" id="PF21217"/>
    </source>
</evidence>
<geneLocation type="plasmid" evidence="3 4">
    <name>A</name>
</geneLocation>
<evidence type="ECO:0000313" key="4">
    <source>
        <dbReference type="Proteomes" id="UP001056201"/>
    </source>
</evidence>
<keyword evidence="3" id="KW-0614">Plasmid</keyword>
<evidence type="ECO:0000256" key="1">
    <source>
        <dbReference type="SAM" id="MobiDB-lite"/>
    </source>
</evidence>
<name>A0ABY4SHK1_AQUTE</name>
<dbReference type="Pfam" id="PF21217">
    <property type="entry name" value="PaaA2"/>
    <property type="match status" value="1"/>
</dbReference>
<feature type="region of interest" description="Disordered" evidence="1">
    <location>
        <begin position="142"/>
        <end position="165"/>
    </location>
</feature>
<feature type="domain" description="Stability determinant" evidence="2">
    <location>
        <begin position="109"/>
        <end position="130"/>
    </location>
</feature>
<dbReference type="RefSeq" id="WP_250200184.1">
    <property type="nucleotide sequence ID" value="NZ_CP097637.1"/>
</dbReference>
<evidence type="ECO:0000313" key="3">
    <source>
        <dbReference type="EMBL" id="URI11994.1"/>
    </source>
</evidence>
<accession>A0ABY4SHK1</accession>
<dbReference type="EMBL" id="CP097637">
    <property type="protein sequence ID" value="URI11994.1"/>
    <property type="molecule type" value="Genomic_DNA"/>
</dbReference>
<gene>
    <name evidence="3" type="ORF">MW290_32230</name>
</gene>
<dbReference type="Gene3D" id="6.20.450.20">
    <property type="match status" value="1"/>
</dbReference>
<dbReference type="InterPro" id="IPR048851">
    <property type="entry name" value="PaaA2_dom"/>
</dbReference>
<reference evidence="3" key="1">
    <citation type="submission" date="2022-05" db="EMBL/GenBank/DDBJ databases">
        <title>An RpoN-dependent PEP-CTERM gene is involved in floc formation of an Aquincola tertiaricarbonis strain.</title>
        <authorList>
            <person name="Qiu D."/>
            <person name="Xia M."/>
        </authorList>
    </citation>
    <scope>NUCLEOTIDE SEQUENCE</scope>
    <source>
        <strain evidence="3">RN12</strain>
        <plasmid evidence="3">A</plasmid>
    </source>
</reference>